<keyword evidence="10" id="KW-0902">Two-component regulatory system</keyword>
<dbReference type="RefSeq" id="WP_207251771.1">
    <property type="nucleotide sequence ID" value="NZ_JAFMPM010000007.1"/>
</dbReference>
<evidence type="ECO:0000313" key="14">
    <source>
        <dbReference type="EMBL" id="QTX10394.1"/>
    </source>
</evidence>
<keyword evidence="4" id="KW-1003">Cell membrane</keyword>
<organism evidence="14">
    <name type="scientific">Thiothrix fructosivorans</name>
    <dbReference type="NCBI Taxonomy" id="111770"/>
    <lineage>
        <taxon>Bacteria</taxon>
        <taxon>Pseudomonadati</taxon>
        <taxon>Pseudomonadota</taxon>
        <taxon>Gammaproteobacteria</taxon>
        <taxon>Thiotrichales</taxon>
        <taxon>Thiotrichaceae</taxon>
        <taxon>Thiothrix</taxon>
    </lineage>
</organism>
<protein>
    <recommendedName>
        <fullName evidence="3">histidine kinase</fullName>
        <ecNumber evidence="3">2.7.13.3</ecNumber>
    </recommendedName>
</protein>
<feature type="domain" description="HAMP" evidence="12">
    <location>
        <begin position="12"/>
        <end position="35"/>
    </location>
</feature>
<evidence type="ECO:0000256" key="3">
    <source>
        <dbReference type="ARBA" id="ARBA00012438"/>
    </source>
</evidence>
<gene>
    <name evidence="14" type="ORF">J1836_017710</name>
    <name evidence="13" type="ORF">J1836_14080</name>
</gene>
<reference evidence="14" key="2">
    <citation type="submission" date="2021-04" db="EMBL/GenBank/DDBJ databases">
        <title>Complete Genome and methylome analysis of Thiothrix fructosivorans ATCC 49748.</title>
        <authorList>
            <person name="Fomenkov A."/>
            <person name="Sun L."/>
            <person name="Vincze T."/>
            <person name="Grabovich M.Y."/>
            <person name="Roberts R.J."/>
        </authorList>
    </citation>
    <scope>NUCLEOTIDE SEQUENCE</scope>
    <source>
        <strain evidence="14">ATCC 49748</strain>
    </source>
</reference>
<evidence type="ECO:0000256" key="5">
    <source>
        <dbReference type="ARBA" id="ARBA00022553"/>
    </source>
</evidence>
<evidence type="ECO:0000256" key="6">
    <source>
        <dbReference type="ARBA" id="ARBA00022679"/>
    </source>
</evidence>
<keyword evidence="8" id="KW-0418">Kinase</keyword>
<dbReference type="EMBL" id="CP072748">
    <property type="protein sequence ID" value="QTX10394.1"/>
    <property type="molecule type" value="Genomic_DNA"/>
</dbReference>
<comment type="subcellular location">
    <subcellularLocation>
        <location evidence="2">Cell membrane</location>
        <topology evidence="2">Multi-pass membrane protein</topology>
    </subcellularLocation>
</comment>
<dbReference type="InterPro" id="IPR036890">
    <property type="entry name" value="HATPase_C_sf"/>
</dbReference>
<evidence type="ECO:0000313" key="15">
    <source>
        <dbReference type="Proteomes" id="UP000664466"/>
    </source>
</evidence>
<keyword evidence="7" id="KW-0547">Nucleotide-binding</keyword>
<evidence type="ECO:0000256" key="7">
    <source>
        <dbReference type="ARBA" id="ARBA00022741"/>
    </source>
</evidence>
<dbReference type="Gene3D" id="3.30.565.10">
    <property type="entry name" value="Histidine kinase-like ATPase, C-terminal domain"/>
    <property type="match status" value="1"/>
</dbReference>
<evidence type="ECO:0000256" key="4">
    <source>
        <dbReference type="ARBA" id="ARBA00022475"/>
    </source>
</evidence>
<evidence type="ECO:0000256" key="2">
    <source>
        <dbReference type="ARBA" id="ARBA00004651"/>
    </source>
</evidence>
<dbReference type="Proteomes" id="UP000664466">
    <property type="component" value="Unassembled WGS sequence"/>
</dbReference>
<comment type="catalytic activity">
    <reaction evidence="1">
        <text>ATP + protein L-histidine = ADP + protein N-phospho-L-histidine.</text>
        <dbReference type="EC" id="2.7.13.3"/>
    </reaction>
</comment>
<evidence type="ECO:0000256" key="10">
    <source>
        <dbReference type="ARBA" id="ARBA00023012"/>
    </source>
</evidence>
<evidence type="ECO:0000256" key="9">
    <source>
        <dbReference type="ARBA" id="ARBA00022840"/>
    </source>
</evidence>
<sequence length="178" mass="20061">MTRRVAQDIGARRDELADLGKGFDYMATQLQSLVENQQHLMTLQQRLLHDVSHELRSLLTLARLEAGVSSDMDGFVDIRLLLQTLTASVEFEALALQRRIQFIHDLPDEGYLIPGNAELLYRALENLLRNAIHHTPPISMVLLRVLGYASPKVLKIYVEDQGTTSALRQTAIAMKVMV</sequence>
<dbReference type="EC" id="2.7.13.3" evidence="3"/>
<reference evidence="13 15" key="1">
    <citation type="submission" date="2021-03" db="EMBL/GenBank/DDBJ databases">
        <title>Draft genome and methylome analysis of Thiotrix fructosivoruns ATCC 49748.</title>
        <authorList>
            <person name="Fomenkov A."/>
            <person name="Grabovich M.Y."/>
            <person name="Roberts R.J."/>
        </authorList>
    </citation>
    <scope>NUCLEOTIDE SEQUENCE [LARGE SCALE GENOMIC DNA]</scope>
    <source>
        <strain evidence="13 15">ATCC 49748</strain>
    </source>
</reference>
<keyword evidence="11" id="KW-0472">Membrane</keyword>
<dbReference type="GO" id="GO:0005886">
    <property type="term" value="C:plasma membrane"/>
    <property type="evidence" value="ECO:0007669"/>
    <property type="project" value="UniProtKB-SubCell"/>
</dbReference>
<proteinExistence type="predicted"/>
<dbReference type="GO" id="GO:0000155">
    <property type="term" value="F:phosphorelay sensor kinase activity"/>
    <property type="evidence" value="ECO:0007669"/>
    <property type="project" value="TreeGrafter"/>
</dbReference>
<dbReference type="AlphaFoldDB" id="A0A8B0SH99"/>
<keyword evidence="9" id="KW-0067">ATP-binding</keyword>
<keyword evidence="15" id="KW-1185">Reference proteome</keyword>
<keyword evidence="6" id="KW-0808">Transferase</keyword>
<keyword evidence="5" id="KW-0597">Phosphoprotein</keyword>
<dbReference type="EMBL" id="JAFMPM010000007">
    <property type="protein sequence ID" value="MBO0614035.1"/>
    <property type="molecule type" value="Genomic_DNA"/>
</dbReference>
<evidence type="ECO:0000313" key="13">
    <source>
        <dbReference type="EMBL" id="MBO0614035.1"/>
    </source>
</evidence>
<dbReference type="GO" id="GO:0005524">
    <property type="term" value="F:ATP binding"/>
    <property type="evidence" value="ECO:0007669"/>
    <property type="project" value="UniProtKB-KW"/>
</dbReference>
<dbReference type="PANTHER" id="PTHR45528">
    <property type="entry name" value="SENSOR HISTIDINE KINASE CPXA"/>
    <property type="match status" value="1"/>
</dbReference>
<evidence type="ECO:0000256" key="8">
    <source>
        <dbReference type="ARBA" id="ARBA00022777"/>
    </source>
</evidence>
<evidence type="ECO:0000256" key="11">
    <source>
        <dbReference type="ARBA" id="ARBA00023136"/>
    </source>
</evidence>
<dbReference type="PROSITE" id="PS50885">
    <property type="entry name" value="HAMP"/>
    <property type="match status" value="1"/>
</dbReference>
<dbReference type="SUPFAM" id="SSF55874">
    <property type="entry name" value="ATPase domain of HSP90 chaperone/DNA topoisomerase II/histidine kinase"/>
    <property type="match status" value="1"/>
</dbReference>
<dbReference type="PANTHER" id="PTHR45528:SF1">
    <property type="entry name" value="SENSOR HISTIDINE KINASE CPXA"/>
    <property type="match status" value="1"/>
</dbReference>
<evidence type="ECO:0000259" key="12">
    <source>
        <dbReference type="PROSITE" id="PS50885"/>
    </source>
</evidence>
<name>A0A8B0SH99_9GAMM</name>
<accession>A0A8B0SH99</accession>
<dbReference type="InterPro" id="IPR003660">
    <property type="entry name" value="HAMP_dom"/>
</dbReference>
<evidence type="ECO:0000256" key="1">
    <source>
        <dbReference type="ARBA" id="ARBA00000085"/>
    </source>
</evidence>
<dbReference type="InterPro" id="IPR050398">
    <property type="entry name" value="HssS/ArlS-like"/>
</dbReference>